<dbReference type="OrthoDB" id="9806054at2"/>
<feature type="signal peptide" evidence="2">
    <location>
        <begin position="1"/>
        <end position="25"/>
    </location>
</feature>
<protein>
    <submittedName>
        <fullName evidence="3">Uncharacterized protein</fullName>
    </submittedName>
</protein>
<feature type="chain" id="PRO_5008038832" evidence="2">
    <location>
        <begin position="26"/>
        <end position="165"/>
    </location>
</feature>
<keyword evidence="1" id="KW-0472">Membrane</keyword>
<evidence type="ECO:0000256" key="2">
    <source>
        <dbReference type="SAM" id="SignalP"/>
    </source>
</evidence>
<reference evidence="3 4" key="1">
    <citation type="submission" date="2015-09" db="EMBL/GenBank/DDBJ databases">
        <authorList>
            <consortium name="Pathogen Informatics"/>
        </authorList>
    </citation>
    <scope>NUCLEOTIDE SEQUENCE [LARGE SCALE GENOMIC DNA]</scope>
    <source>
        <strain evidence="3 4">2789STDY5834928</strain>
    </source>
</reference>
<dbReference type="EMBL" id="CZBY01000005">
    <property type="protein sequence ID" value="CUQ84556.1"/>
    <property type="molecule type" value="Genomic_DNA"/>
</dbReference>
<dbReference type="Proteomes" id="UP000095662">
    <property type="component" value="Unassembled WGS sequence"/>
</dbReference>
<gene>
    <name evidence="3" type="ORF">ERS852540_00934</name>
</gene>
<feature type="transmembrane region" description="Helical" evidence="1">
    <location>
        <begin position="96"/>
        <end position="118"/>
    </location>
</feature>
<dbReference type="AlphaFoldDB" id="A0A174ZK82"/>
<evidence type="ECO:0000313" key="4">
    <source>
        <dbReference type="Proteomes" id="UP000095662"/>
    </source>
</evidence>
<keyword evidence="2" id="KW-0732">Signal</keyword>
<organism evidence="3 4">
    <name type="scientific">[Eubacterium] siraeum</name>
    <dbReference type="NCBI Taxonomy" id="39492"/>
    <lineage>
        <taxon>Bacteria</taxon>
        <taxon>Bacillati</taxon>
        <taxon>Bacillota</taxon>
        <taxon>Clostridia</taxon>
        <taxon>Eubacteriales</taxon>
        <taxon>Oscillospiraceae</taxon>
        <taxon>Oscillospiraceae incertae sedis</taxon>
    </lineage>
</organism>
<keyword evidence="1" id="KW-0812">Transmembrane</keyword>
<dbReference type="STRING" id="39492.ERS852540_00934"/>
<sequence length="165" mass="17486">MMKKRITAILAAAVIAVGASVPAFADSDFYTAGNDAQVLLTAQEAQADTALDTLDTISDDSAAVVLSDNYDTAAINETGETEGDDSDKAPVATRDIIIAVCISVVVGIIIGFIGSGIMKSKLTSVRYQSGAADYMVPDSFKLNDSRDVYLYSTVTKTERQTDKDR</sequence>
<evidence type="ECO:0000313" key="3">
    <source>
        <dbReference type="EMBL" id="CUQ84556.1"/>
    </source>
</evidence>
<name>A0A174ZK82_9FIRM</name>
<accession>A0A174ZK82</accession>
<proteinExistence type="predicted"/>
<keyword evidence="1" id="KW-1133">Transmembrane helix</keyword>
<evidence type="ECO:0000256" key="1">
    <source>
        <dbReference type="SAM" id="Phobius"/>
    </source>
</evidence>